<dbReference type="FunFam" id="3.30.160.60:FF:000322">
    <property type="entry name" value="GDNF-inducible zinc finger protein 1"/>
    <property type="match status" value="1"/>
</dbReference>
<keyword evidence="13" id="KW-1185">Reference proteome</keyword>
<dbReference type="GO" id="GO:0000981">
    <property type="term" value="F:DNA-binding transcription factor activity, RNA polymerase II-specific"/>
    <property type="evidence" value="ECO:0007669"/>
    <property type="project" value="TreeGrafter"/>
</dbReference>
<evidence type="ECO:0000256" key="1">
    <source>
        <dbReference type="ARBA" id="ARBA00004123"/>
    </source>
</evidence>
<evidence type="ECO:0000256" key="2">
    <source>
        <dbReference type="ARBA" id="ARBA00022723"/>
    </source>
</evidence>
<keyword evidence="2" id="KW-0479">Metal-binding</keyword>
<dbReference type="PANTHER" id="PTHR23226">
    <property type="entry name" value="ZINC FINGER AND SCAN DOMAIN-CONTAINING"/>
    <property type="match status" value="1"/>
</dbReference>
<evidence type="ECO:0000259" key="11">
    <source>
        <dbReference type="PROSITE" id="PS50157"/>
    </source>
</evidence>
<organism evidence="12 13">
    <name type="scientific">Aquarana catesbeiana</name>
    <name type="common">American bullfrog</name>
    <name type="synonym">Rana catesbeiana</name>
    <dbReference type="NCBI Taxonomy" id="8400"/>
    <lineage>
        <taxon>Eukaryota</taxon>
        <taxon>Metazoa</taxon>
        <taxon>Chordata</taxon>
        <taxon>Craniata</taxon>
        <taxon>Vertebrata</taxon>
        <taxon>Euteleostomi</taxon>
        <taxon>Amphibia</taxon>
        <taxon>Batrachia</taxon>
        <taxon>Anura</taxon>
        <taxon>Neobatrachia</taxon>
        <taxon>Ranoidea</taxon>
        <taxon>Ranidae</taxon>
        <taxon>Aquarana</taxon>
    </lineage>
</organism>
<keyword evidence="6" id="KW-0805">Transcription regulation</keyword>
<dbReference type="Proteomes" id="UP000228934">
    <property type="component" value="Unassembled WGS sequence"/>
</dbReference>
<feature type="domain" description="C2H2-type" evidence="11">
    <location>
        <begin position="58"/>
        <end position="85"/>
    </location>
</feature>
<evidence type="ECO:0000256" key="7">
    <source>
        <dbReference type="ARBA" id="ARBA00023125"/>
    </source>
</evidence>
<sequence>MQRSLILANIGEPTQPSISVLNKLHTAEKFSCPNCGKCYTQKSEFDKHQRSHTQEKRYSCPECGKRFSHHSGLYMHKKLHTGKKPFSCPEAVMANLGTPDVLELHFS</sequence>
<evidence type="ECO:0000256" key="5">
    <source>
        <dbReference type="ARBA" id="ARBA00022833"/>
    </source>
</evidence>
<keyword evidence="8" id="KW-0804">Transcription</keyword>
<proteinExistence type="predicted"/>
<evidence type="ECO:0000256" key="6">
    <source>
        <dbReference type="ARBA" id="ARBA00023015"/>
    </source>
</evidence>
<dbReference type="Pfam" id="PF00096">
    <property type="entry name" value="zf-C2H2"/>
    <property type="match status" value="2"/>
</dbReference>
<gene>
    <name evidence="12" type="ORF">AB205_0177320</name>
</gene>
<dbReference type="AlphaFoldDB" id="A0A2G9SJ94"/>
<dbReference type="GO" id="GO:0008270">
    <property type="term" value="F:zinc ion binding"/>
    <property type="evidence" value="ECO:0007669"/>
    <property type="project" value="UniProtKB-KW"/>
</dbReference>
<accession>A0A2G9SJ94</accession>
<keyword evidence="4 10" id="KW-0863">Zinc-finger</keyword>
<evidence type="ECO:0000256" key="10">
    <source>
        <dbReference type="PROSITE-ProRule" id="PRU00042"/>
    </source>
</evidence>
<protein>
    <recommendedName>
        <fullName evidence="11">C2H2-type domain-containing protein</fullName>
    </recommendedName>
</protein>
<evidence type="ECO:0000313" key="13">
    <source>
        <dbReference type="Proteomes" id="UP000228934"/>
    </source>
</evidence>
<dbReference type="PROSITE" id="PS50157">
    <property type="entry name" value="ZINC_FINGER_C2H2_2"/>
    <property type="match status" value="2"/>
</dbReference>
<keyword evidence="9" id="KW-0539">Nucleus</keyword>
<evidence type="ECO:0000256" key="4">
    <source>
        <dbReference type="ARBA" id="ARBA00022771"/>
    </source>
</evidence>
<dbReference type="GO" id="GO:0000978">
    <property type="term" value="F:RNA polymerase II cis-regulatory region sequence-specific DNA binding"/>
    <property type="evidence" value="ECO:0007669"/>
    <property type="project" value="TreeGrafter"/>
</dbReference>
<keyword evidence="3" id="KW-0677">Repeat</keyword>
<dbReference type="Gene3D" id="3.30.160.60">
    <property type="entry name" value="Classic Zinc Finger"/>
    <property type="match status" value="2"/>
</dbReference>
<feature type="domain" description="C2H2-type" evidence="11">
    <location>
        <begin position="30"/>
        <end position="57"/>
    </location>
</feature>
<keyword evidence="5" id="KW-0862">Zinc</keyword>
<dbReference type="OrthoDB" id="10072647at2759"/>
<dbReference type="PANTHER" id="PTHR23226:SF397">
    <property type="entry name" value="C2H2-TYPE DOMAIN-CONTAINING PROTEIN"/>
    <property type="match status" value="1"/>
</dbReference>
<evidence type="ECO:0000256" key="9">
    <source>
        <dbReference type="ARBA" id="ARBA00023242"/>
    </source>
</evidence>
<dbReference type="PROSITE" id="PS00028">
    <property type="entry name" value="ZINC_FINGER_C2H2_1"/>
    <property type="match status" value="2"/>
</dbReference>
<keyword evidence="7" id="KW-0238">DNA-binding</keyword>
<dbReference type="InterPro" id="IPR013087">
    <property type="entry name" value="Znf_C2H2_type"/>
</dbReference>
<dbReference type="FunFam" id="3.30.160.60:FF:002343">
    <property type="entry name" value="Zinc finger protein 33A"/>
    <property type="match status" value="1"/>
</dbReference>
<name>A0A2G9SJ94_AQUCT</name>
<evidence type="ECO:0000256" key="3">
    <source>
        <dbReference type="ARBA" id="ARBA00022737"/>
    </source>
</evidence>
<comment type="subcellular location">
    <subcellularLocation>
        <location evidence="1">Nucleus</location>
    </subcellularLocation>
</comment>
<dbReference type="EMBL" id="KV923209">
    <property type="protein sequence ID" value="PIO40239.1"/>
    <property type="molecule type" value="Genomic_DNA"/>
</dbReference>
<evidence type="ECO:0000256" key="8">
    <source>
        <dbReference type="ARBA" id="ARBA00023163"/>
    </source>
</evidence>
<dbReference type="InterPro" id="IPR036236">
    <property type="entry name" value="Znf_C2H2_sf"/>
</dbReference>
<evidence type="ECO:0000313" key="12">
    <source>
        <dbReference type="EMBL" id="PIO40239.1"/>
    </source>
</evidence>
<dbReference type="SUPFAM" id="SSF57667">
    <property type="entry name" value="beta-beta-alpha zinc fingers"/>
    <property type="match status" value="1"/>
</dbReference>
<dbReference type="SMART" id="SM00355">
    <property type="entry name" value="ZnF_C2H2"/>
    <property type="match status" value="2"/>
</dbReference>
<reference evidence="13" key="1">
    <citation type="journal article" date="2017" name="Nat. Commun.">
        <title>The North American bullfrog draft genome provides insight into hormonal regulation of long noncoding RNA.</title>
        <authorList>
            <person name="Hammond S.A."/>
            <person name="Warren R.L."/>
            <person name="Vandervalk B.P."/>
            <person name="Kucuk E."/>
            <person name="Khan H."/>
            <person name="Gibb E.A."/>
            <person name="Pandoh P."/>
            <person name="Kirk H."/>
            <person name="Zhao Y."/>
            <person name="Jones M."/>
            <person name="Mungall A.J."/>
            <person name="Coope R."/>
            <person name="Pleasance S."/>
            <person name="Moore R.A."/>
            <person name="Holt R.A."/>
            <person name="Round J.M."/>
            <person name="Ohora S."/>
            <person name="Walle B.V."/>
            <person name="Veldhoen N."/>
            <person name="Helbing C.C."/>
            <person name="Birol I."/>
        </authorList>
    </citation>
    <scope>NUCLEOTIDE SEQUENCE [LARGE SCALE GENOMIC DNA]</scope>
</reference>
<dbReference type="GO" id="GO:0005634">
    <property type="term" value="C:nucleus"/>
    <property type="evidence" value="ECO:0007669"/>
    <property type="project" value="UniProtKB-SubCell"/>
</dbReference>